<gene>
    <name evidence="3" type="primary">LOC111294956</name>
</gene>
<dbReference type="GeneID" id="111294956"/>
<evidence type="ECO:0000313" key="2">
    <source>
        <dbReference type="Proteomes" id="UP000515121"/>
    </source>
</evidence>
<accession>A0A6P5YUR3</accession>
<dbReference type="NCBIfam" id="TIGR01640">
    <property type="entry name" value="F_box_assoc_1"/>
    <property type="match status" value="1"/>
</dbReference>
<dbReference type="SMART" id="SM00256">
    <property type="entry name" value="FBOX"/>
    <property type="match status" value="1"/>
</dbReference>
<dbReference type="SUPFAM" id="SSF81383">
    <property type="entry name" value="F-box domain"/>
    <property type="match status" value="1"/>
</dbReference>
<dbReference type="InterPro" id="IPR036047">
    <property type="entry name" value="F-box-like_dom_sf"/>
</dbReference>
<organism evidence="2 3">
    <name type="scientific">Durio zibethinus</name>
    <name type="common">Durian</name>
    <dbReference type="NCBI Taxonomy" id="66656"/>
    <lineage>
        <taxon>Eukaryota</taxon>
        <taxon>Viridiplantae</taxon>
        <taxon>Streptophyta</taxon>
        <taxon>Embryophyta</taxon>
        <taxon>Tracheophyta</taxon>
        <taxon>Spermatophyta</taxon>
        <taxon>Magnoliopsida</taxon>
        <taxon>eudicotyledons</taxon>
        <taxon>Gunneridae</taxon>
        <taxon>Pentapetalae</taxon>
        <taxon>rosids</taxon>
        <taxon>malvids</taxon>
        <taxon>Malvales</taxon>
        <taxon>Malvaceae</taxon>
        <taxon>Helicteroideae</taxon>
        <taxon>Durio</taxon>
    </lineage>
</organism>
<dbReference type="OrthoDB" id="605328at2759"/>
<feature type="domain" description="F-box" evidence="1">
    <location>
        <begin position="12"/>
        <end position="52"/>
    </location>
</feature>
<name>A0A6P5YUR3_DURZI</name>
<proteinExistence type="predicted"/>
<dbReference type="AlphaFoldDB" id="A0A6P5YUR3"/>
<evidence type="ECO:0000313" key="3">
    <source>
        <dbReference type="RefSeq" id="XP_022743997.1"/>
    </source>
</evidence>
<protein>
    <submittedName>
        <fullName evidence="3">F-box protein At5g07610-like</fullName>
    </submittedName>
</protein>
<dbReference type="Pfam" id="PF07734">
    <property type="entry name" value="FBA_1"/>
    <property type="match status" value="1"/>
</dbReference>
<dbReference type="RefSeq" id="XP_022743997.1">
    <property type="nucleotide sequence ID" value="XM_022888262.1"/>
</dbReference>
<evidence type="ECO:0000259" key="1">
    <source>
        <dbReference type="SMART" id="SM00256"/>
    </source>
</evidence>
<sequence length="408" mass="47034">MEAPESAEQIANNEDLLTEILLYLPAKSLIKFKVVSKQWMSLISSTGFCLSHACSPRNKGSLKPSALFLDVYHFPPSEFSFHPLTHDCVRLPRFDFIDEPIVMILESCSGLLLCASYDSFPDQSTIRCVAWYPTTGKVKMFPCPSSPRYFICNPTTRKFKMLSFPSSQVEDYEHEALNLAFDPLKSPHYKIISVWRQKIKEWPVPDKPEYSFDIYSSETNSWSLSKIKFPGDWGIKFNHGVFFKGAVHWYSNCRESHCFDVENECLKTMPMPRVDKVQCQYFGESGGYLNLAIAHSAAKRLKFSVFEMVEDYSDWYLKYSLNLEAEYDTLSRLPFWSSYTYSGEYVLFCAMQSEEGDSLLAVFSDGKAMSYNLKDDTLKVLHCPTVDQYGADYFCFRACRYIETLFCI</sequence>
<dbReference type="PANTHER" id="PTHR35546:SF115">
    <property type="entry name" value="F-BOX DOMAIN-CONTAINING PROTEIN"/>
    <property type="match status" value="1"/>
</dbReference>
<dbReference type="InterPro" id="IPR006527">
    <property type="entry name" value="F-box-assoc_dom_typ1"/>
</dbReference>
<dbReference type="Pfam" id="PF00646">
    <property type="entry name" value="F-box"/>
    <property type="match status" value="1"/>
</dbReference>
<dbReference type="InterPro" id="IPR001810">
    <property type="entry name" value="F-box_dom"/>
</dbReference>
<dbReference type="InterPro" id="IPR055290">
    <property type="entry name" value="At3g26010-like"/>
</dbReference>
<dbReference type="Proteomes" id="UP000515121">
    <property type="component" value="Unplaced"/>
</dbReference>
<dbReference type="InterPro" id="IPR017451">
    <property type="entry name" value="F-box-assoc_interact_dom"/>
</dbReference>
<reference evidence="3" key="1">
    <citation type="submission" date="2025-08" db="UniProtKB">
        <authorList>
            <consortium name="RefSeq"/>
        </authorList>
    </citation>
    <scope>IDENTIFICATION</scope>
    <source>
        <tissue evidence="3">Fruit stalk</tissue>
    </source>
</reference>
<dbReference type="PANTHER" id="PTHR35546">
    <property type="entry name" value="F-BOX PROTEIN INTERACTION DOMAIN PROTEIN-RELATED"/>
    <property type="match status" value="1"/>
</dbReference>
<dbReference type="KEGG" id="dzi:111294956"/>
<keyword evidence="2" id="KW-1185">Reference proteome</keyword>